<dbReference type="RefSeq" id="XP_024743665.1">
    <property type="nucleotide sequence ID" value="XM_024882374.1"/>
</dbReference>
<dbReference type="AlphaFoldDB" id="A0A2J6TUU3"/>
<dbReference type="OrthoDB" id="3499464at2759"/>
<feature type="region of interest" description="Disordered" evidence="2">
    <location>
        <begin position="323"/>
        <end position="365"/>
    </location>
</feature>
<evidence type="ECO:0000313" key="4">
    <source>
        <dbReference type="Proteomes" id="UP000235371"/>
    </source>
</evidence>
<reference evidence="3 4" key="1">
    <citation type="submission" date="2016-04" db="EMBL/GenBank/DDBJ databases">
        <title>A degradative enzymes factory behind the ericoid mycorrhizal symbiosis.</title>
        <authorList>
            <consortium name="DOE Joint Genome Institute"/>
            <person name="Martino E."/>
            <person name="Morin E."/>
            <person name="Grelet G."/>
            <person name="Kuo A."/>
            <person name="Kohler A."/>
            <person name="Daghino S."/>
            <person name="Barry K."/>
            <person name="Choi C."/>
            <person name="Cichocki N."/>
            <person name="Clum A."/>
            <person name="Copeland A."/>
            <person name="Hainaut M."/>
            <person name="Haridas S."/>
            <person name="Labutti K."/>
            <person name="Lindquist E."/>
            <person name="Lipzen A."/>
            <person name="Khouja H.-R."/>
            <person name="Murat C."/>
            <person name="Ohm R."/>
            <person name="Olson A."/>
            <person name="Spatafora J."/>
            <person name="Veneault-Fourrey C."/>
            <person name="Henrissat B."/>
            <person name="Grigoriev I."/>
            <person name="Martin F."/>
            <person name="Perotto S."/>
        </authorList>
    </citation>
    <scope>NUCLEOTIDE SEQUENCE [LARGE SCALE GENOMIC DNA]</scope>
    <source>
        <strain evidence="3 4">E</strain>
    </source>
</reference>
<organism evidence="3 4">
    <name type="scientific">Hyaloscypha bicolor E</name>
    <dbReference type="NCBI Taxonomy" id="1095630"/>
    <lineage>
        <taxon>Eukaryota</taxon>
        <taxon>Fungi</taxon>
        <taxon>Dikarya</taxon>
        <taxon>Ascomycota</taxon>
        <taxon>Pezizomycotina</taxon>
        <taxon>Leotiomycetes</taxon>
        <taxon>Helotiales</taxon>
        <taxon>Hyaloscyphaceae</taxon>
        <taxon>Hyaloscypha</taxon>
        <taxon>Hyaloscypha bicolor</taxon>
    </lineage>
</organism>
<proteinExistence type="predicted"/>
<dbReference type="InParanoid" id="A0A2J6TUU3"/>
<feature type="compositionally biased region" description="Acidic residues" evidence="2">
    <location>
        <begin position="346"/>
        <end position="365"/>
    </location>
</feature>
<feature type="coiled-coil region" evidence="1">
    <location>
        <begin position="41"/>
        <end position="152"/>
    </location>
</feature>
<dbReference type="EMBL" id="KZ613743">
    <property type="protein sequence ID" value="PMD66761.1"/>
    <property type="molecule type" value="Genomic_DNA"/>
</dbReference>
<gene>
    <name evidence="3" type="ORF">K444DRAFT_624244</name>
</gene>
<dbReference type="GeneID" id="36590451"/>
<evidence type="ECO:0000256" key="2">
    <source>
        <dbReference type="SAM" id="MobiDB-lite"/>
    </source>
</evidence>
<keyword evidence="1" id="KW-0175">Coiled coil</keyword>
<evidence type="ECO:0000256" key="1">
    <source>
        <dbReference type="SAM" id="Coils"/>
    </source>
</evidence>
<keyword evidence="4" id="KW-1185">Reference proteome</keyword>
<dbReference type="Proteomes" id="UP000235371">
    <property type="component" value="Unassembled WGS sequence"/>
</dbReference>
<protein>
    <submittedName>
        <fullName evidence="3">Uncharacterized protein</fullName>
    </submittedName>
</protein>
<sequence length="365" mass="41105">MATRTAGDNQFQLALVGEDDQLGDNLSRGLKLSDHLSTTVAAAERTSRNQLEKLCRSLQEQLAEKTRELESAQAEIAWLGFCRSDLKEMIEAANANCSSLEKYNRELKGELTEAKKEAENLKSTVTTAKVELGRESRKNSMLQKDIKALNQRAELLNPPVDIGVATRLRFLQHARRTIHRHRISDQDAIVIKNGNVAAHGGNGIADAAMFKAYLVTKGHVLGQVFKDLYHCEPAEYLNQNEIKMLRRMLDCEATITTVKINNKLKESAALRRDHHQLLENLYDAQTKSPSITAWEENHNNKRWLKRLEELTAEIVRLDVKTGPRRKKIRSASAYSESDSGKGDSDAYGDEDSNDEDDDFDYAPAR</sequence>
<evidence type="ECO:0000313" key="3">
    <source>
        <dbReference type="EMBL" id="PMD66761.1"/>
    </source>
</evidence>
<accession>A0A2J6TUU3</accession>
<name>A0A2J6TUU3_9HELO</name>